<feature type="signal peptide" evidence="1">
    <location>
        <begin position="1"/>
        <end position="29"/>
    </location>
</feature>
<dbReference type="InterPro" id="IPR036873">
    <property type="entry name" value="Rhodanese-like_dom_sf"/>
</dbReference>
<keyword evidence="4" id="KW-1185">Reference proteome</keyword>
<dbReference type="RefSeq" id="WP_188440459.1">
    <property type="nucleotide sequence ID" value="NZ_BMFD01000003.1"/>
</dbReference>
<dbReference type="InterPro" id="IPR050229">
    <property type="entry name" value="GlpE_sulfurtransferase"/>
</dbReference>
<feature type="domain" description="Rhodanese" evidence="2">
    <location>
        <begin position="47"/>
        <end position="137"/>
    </location>
</feature>
<keyword evidence="1" id="KW-0732">Signal</keyword>
<dbReference type="PANTHER" id="PTHR43031">
    <property type="entry name" value="FAD-DEPENDENT OXIDOREDUCTASE"/>
    <property type="match status" value="1"/>
</dbReference>
<protein>
    <recommendedName>
        <fullName evidence="2">Rhodanese domain-containing protein</fullName>
    </recommendedName>
</protein>
<comment type="caution">
    <text evidence="3">The sequence shown here is derived from an EMBL/GenBank/DDBJ whole genome shotgun (WGS) entry which is preliminary data.</text>
</comment>
<dbReference type="PANTHER" id="PTHR43031:SF1">
    <property type="entry name" value="PYRIDINE NUCLEOTIDE-DISULPHIDE OXIDOREDUCTASE"/>
    <property type="match status" value="1"/>
</dbReference>
<feature type="chain" id="PRO_5047046568" description="Rhodanese domain-containing protein" evidence="1">
    <location>
        <begin position="30"/>
        <end position="139"/>
    </location>
</feature>
<dbReference type="SMART" id="SM00450">
    <property type="entry name" value="RHOD"/>
    <property type="match status" value="1"/>
</dbReference>
<proteinExistence type="predicted"/>
<accession>A0ABQ1M389</accession>
<dbReference type="CDD" id="cd00158">
    <property type="entry name" value="RHOD"/>
    <property type="match status" value="1"/>
</dbReference>
<evidence type="ECO:0000313" key="3">
    <source>
        <dbReference type="EMBL" id="GGC33675.1"/>
    </source>
</evidence>
<reference evidence="4" key="1">
    <citation type="journal article" date="2019" name="Int. J. Syst. Evol. Microbiol.">
        <title>The Global Catalogue of Microorganisms (GCM) 10K type strain sequencing project: providing services to taxonomists for standard genome sequencing and annotation.</title>
        <authorList>
            <consortium name="The Broad Institute Genomics Platform"/>
            <consortium name="The Broad Institute Genome Sequencing Center for Infectious Disease"/>
            <person name="Wu L."/>
            <person name="Ma J."/>
        </authorList>
    </citation>
    <scope>NUCLEOTIDE SEQUENCE [LARGE SCALE GENOMIC DNA]</scope>
    <source>
        <strain evidence="4">CGMCC 1.12479</strain>
    </source>
</reference>
<evidence type="ECO:0000256" key="1">
    <source>
        <dbReference type="SAM" id="SignalP"/>
    </source>
</evidence>
<organism evidence="3 4">
    <name type="scientific">Belliella aquatica</name>
    <dbReference type="NCBI Taxonomy" id="1323734"/>
    <lineage>
        <taxon>Bacteria</taxon>
        <taxon>Pseudomonadati</taxon>
        <taxon>Bacteroidota</taxon>
        <taxon>Cytophagia</taxon>
        <taxon>Cytophagales</taxon>
        <taxon>Cyclobacteriaceae</taxon>
        <taxon>Belliella</taxon>
    </lineage>
</organism>
<dbReference type="PROSITE" id="PS50206">
    <property type="entry name" value="RHODANESE_3"/>
    <property type="match status" value="1"/>
</dbReference>
<dbReference type="InterPro" id="IPR001763">
    <property type="entry name" value="Rhodanese-like_dom"/>
</dbReference>
<dbReference type="EMBL" id="BMFD01000003">
    <property type="protein sequence ID" value="GGC33675.1"/>
    <property type="molecule type" value="Genomic_DNA"/>
</dbReference>
<dbReference type="Gene3D" id="3.40.250.10">
    <property type="entry name" value="Rhodanese-like domain"/>
    <property type="match status" value="1"/>
</dbReference>
<dbReference type="SUPFAM" id="SSF52821">
    <property type="entry name" value="Rhodanese/Cell cycle control phosphatase"/>
    <property type="match status" value="1"/>
</dbReference>
<gene>
    <name evidence="3" type="ORF">GCM10010993_10640</name>
</gene>
<dbReference type="Pfam" id="PF00581">
    <property type="entry name" value="Rhodanese"/>
    <property type="match status" value="1"/>
</dbReference>
<evidence type="ECO:0000259" key="2">
    <source>
        <dbReference type="PROSITE" id="PS50206"/>
    </source>
</evidence>
<evidence type="ECO:0000313" key="4">
    <source>
        <dbReference type="Proteomes" id="UP000635885"/>
    </source>
</evidence>
<sequence length="139" mass="15664">MKNIFNNFSKVILLAFVLTISLQINKATAQEDVKSLTPDKFEKAAKKSKKGVILDIRTPEEVAEGHIEGAEFADFLGGDFENEIGTLDKKKTYYVYCRSAKRTIPATEKMKEMGFKKVYMLEGGLNNWIESGKHVVKPD</sequence>
<name>A0ABQ1M389_9BACT</name>
<dbReference type="Proteomes" id="UP000635885">
    <property type="component" value="Unassembled WGS sequence"/>
</dbReference>